<evidence type="ECO:0000313" key="13">
    <source>
        <dbReference type="Proteomes" id="UP000826234"/>
    </source>
</evidence>
<organism evidence="12 13">
    <name type="scientific">Phrynosoma platyrhinos</name>
    <name type="common">Desert horned lizard</name>
    <dbReference type="NCBI Taxonomy" id="52577"/>
    <lineage>
        <taxon>Eukaryota</taxon>
        <taxon>Metazoa</taxon>
        <taxon>Chordata</taxon>
        <taxon>Craniata</taxon>
        <taxon>Vertebrata</taxon>
        <taxon>Euteleostomi</taxon>
        <taxon>Lepidosauria</taxon>
        <taxon>Squamata</taxon>
        <taxon>Bifurcata</taxon>
        <taxon>Unidentata</taxon>
        <taxon>Episquamata</taxon>
        <taxon>Toxicofera</taxon>
        <taxon>Iguania</taxon>
        <taxon>Phrynosomatidae</taxon>
        <taxon>Phrynosomatinae</taxon>
        <taxon>Phrynosoma</taxon>
    </lineage>
</organism>
<evidence type="ECO:0000256" key="5">
    <source>
        <dbReference type="ARBA" id="ARBA00030042"/>
    </source>
</evidence>
<dbReference type="EMBL" id="JAIPUX010003283">
    <property type="protein sequence ID" value="KAH0623251.1"/>
    <property type="molecule type" value="Genomic_DNA"/>
</dbReference>
<proteinExistence type="predicted"/>
<reference evidence="12 13" key="1">
    <citation type="journal article" date="2022" name="Gigascience">
        <title>A chromosome-level genome assembly and annotation of the desert horned lizard, Phrynosoma platyrhinos, provides insight into chromosomal rearrangements among reptiles.</title>
        <authorList>
            <person name="Koochekian N."/>
            <person name="Ascanio A."/>
            <person name="Farleigh K."/>
            <person name="Card D.C."/>
            <person name="Schield D.R."/>
            <person name="Castoe T.A."/>
            <person name="Jezkova T."/>
        </authorList>
    </citation>
    <scope>NUCLEOTIDE SEQUENCE [LARGE SCALE GENOMIC DNA]</scope>
    <source>
        <strain evidence="12">NK-2021</strain>
    </source>
</reference>
<evidence type="ECO:0000256" key="9">
    <source>
        <dbReference type="ARBA" id="ARBA00032946"/>
    </source>
</evidence>
<comment type="subunit">
    <text evidence="1">Homodimer. Associates with components of the exosome multienzyme ribonuclease complex, such as EXOSC3 and EXOSC4. Interacts with NDOR1.</text>
</comment>
<evidence type="ECO:0000256" key="3">
    <source>
        <dbReference type="ARBA" id="ARBA00015636"/>
    </source>
</evidence>
<evidence type="ECO:0000256" key="2">
    <source>
        <dbReference type="ARBA" id="ARBA00012520"/>
    </source>
</evidence>
<gene>
    <name evidence="12" type="ORF">JD844_031337</name>
</gene>
<dbReference type="PANTHER" id="PTHR12978">
    <property type="entry name" value="HISTIDINE TRIAD HIT PROTEIN MEMBER"/>
    <property type="match status" value="1"/>
</dbReference>
<evidence type="ECO:0000256" key="7">
    <source>
        <dbReference type="ARBA" id="ARBA00030789"/>
    </source>
</evidence>
<dbReference type="Proteomes" id="UP000826234">
    <property type="component" value="Unassembled WGS sequence"/>
</dbReference>
<feature type="region of interest" description="Disordered" evidence="11">
    <location>
        <begin position="1"/>
        <end position="26"/>
    </location>
</feature>
<name>A0ABQ7T1B8_PHRPL</name>
<dbReference type="Gene3D" id="3.30.200.40">
    <property type="entry name" value="Scavenger mRNA decapping enzyme, N-terminal domain"/>
    <property type="match status" value="1"/>
</dbReference>
<keyword evidence="13" id="KW-1185">Reference proteome</keyword>
<accession>A0ABQ7T1B8</accession>
<evidence type="ECO:0000313" key="12">
    <source>
        <dbReference type="EMBL" id="KAH0623251.1"/>
    </source>
</evidence>
<feature type="region of interest" description="Disordered" evidence="11">
    <location>
        <begin position="143"/>
        <end position="168"/>
    </location>
</feature>
<dbReference type="SUPFAM" id="SSF102860">
    <property type="entry name" value="mRNA decapping enzyme DcpS N-terminal domain"/>
    <property type="match status" value="1"/>
</dbReference>
<comment type="caution">
    <text evidence="12">The sequence shown here is derived from an EMBL/GenBank/DDBJ whole genome shotgun (WGS) entry which is preliminary data.</text>
</comment>
<dbReference type="InterPro" id="IPR011145">
    <property type="entry name" value="Scavenger_mRNA_decap_enz_N"/>
</dbReference>
<dbReference type="PANTHER" id="PTHR12978:SF0">
    <property type="entry name" value="M7GPPPX DIPHOSPHATASE"/>
    <property type="match status" value="1"/>
</dbReference>
<protein>
    <recommendedName>
        <fullName evidence="3">m7GpppX diphosphatase</fullName>
        <ecNumber evidence="2">3.6.1.59</ecNumber>
    </recommendedName>
    <alternativeName>
        <fullName evidence="9">DCS-1</fullName>
    </alternativeName>
    <alternativeName>
        <fullName evidence="6">Decapping scavenger enzyme</fullName>
    </alternativeName>
    <alternativeName>
        <fullName evidence="7">Hint-related 7meGMP-directed hydrolase</fullName>
    </alternativeName>
    <alternativeName>
        <fullName evidence="5">Histidine triad nucleotide-binding protein 5</fullName>
    </alternativeName>
    <alternativeName>
        <fullName evidence="8">Histidine triad protein member 5</fullName>
    </alternativeName>
    <alternativeName>
        <fullName evidence="4">Scavenger mRNA-decapping enzyme DcpS</fullName>
    </alternativeName>
</protein>
<feature type="non-terminal residue" evidence="12">
    <location>
        <position position="205"/>
    </location>
</feature>
<evidence type="ECO:0000256" key="10">
    <source>
        <dbReference type="ARBA" id="ARBA00048222"/>
    </source>
</evidence>
<evidence type="ECO:0000256" key="8">
    <source>
        <dbReference type="ARBA" id="ARBA00030830"/>
    </source>
</evidence>
<dbReference type="EC" id="3.6.1.59" evidence="2"/>
<evidence type="ECO:0000256" key="1">
    <source>
        <dbReference type="ARBA" id="ARBA00011140"/>
    </source>
</evidence>
<feature type="compositionally biased region" description="Basic and acidic residues" evidence="11">
    <location>
        <begin position="16"/>
        <end position="25"/>
    </location>
</feature>
<evidence type="ECO:0000256" key="4">
    <source>
        <dbReference type="ARBA" id="ARBA00029885"/>
    </source>
</evidence>
<evidence type="ECO:0000256" key="6">
    <source>
        <dbReference type="ARBA" id="ARBA00030609"/>
    </source>
</evidence>
<sequence length="205" mass="22686">MESSEEFGSLDMSGRTTDDPDHEETICQGKSTISPSEANLNFYSLQGPNLLLFSFHQVKSASGDGKDAVIILEKTPFQEENVAKLLKKYTKLQLQMSNDIYSTYHLHPPPELNDCSQEHFCNILKIELYIMMVTVMAESSAVKRKREEDDEEDGAAVAPGEQDPAAGDFPLAEVSVCKVLRESARDKAIFLHGQVLLVGNCEGQS</sequence>
<dbReference type="InterPro" id="IPR008594">
    <property type="entry name" value="DcpS/DCS2"/>
</dbReference>
<comment type="catalytic activity">
    <reaction evidence="10">
        <text>a 5'-end (N(7)-methyl 5'-triphosphoguanosine)-ribonucleoside in mRNA + H2O = N(7)-methyl-GMP + a 5'-end diphospho-ribonucleoside in mRNA + 2 H(+)</text>
        <dbReference type="Rhea" id="RHEA:65388"/>
        <dbReference type="Rhea" id="RHEA-COMP:17165"/>
        <dbReference type="Rhea" id="RHEA-COMP:17167"/>
        <dbReference type="ChEBI" id="CHEBI:15377"/>
        <dbReference type="ChEBI" id="CHEBI:15378"/>
        <dbReference type="ChEBI" id="CHEBI:58285"/>
        <dbReference type="ChEBI" id="CHEBI:156461"/>
        <dbReference type="ChEBI" id="CHEBI:167616"/>
        <dbReference type="EC" id="3.6.1.59"/>
    </reaction>
</comment>
<evidence type="ECO:0000256" key="11">
    <source>
        <dbReference type="SAM" id="MobiDB-lite"/>
    </source>
</evidence>